<dbReference type="InterPro" id="IPR036779">
    <property type="entry name" value="LysM_dom_sf"/>
</dbReference>
<dbReference type="Gene3D" id="3.10.350.10">
    <property type="entry name" value="LysM domain"/>
    <property type="match status" value="1"/>
</dbReference>
<sequence>VDRLGFELFFDTEELPKPPKPTPAPAPAPKPKEEGMSSKEFQQLDTRLKSIQTELKSHARSYHPDGPRKPQPAPRKYREYIVQPGDSLSLIAKRLSTNAGRYTEMAKLNYDRYPSLKKNPSHIEKGWKLRIPMSW</sequence>
<feature type="compositionally biased region" description="Polar residues" evidence="1">
    <location>
        <begin position="39"/>
        <end position="54"/>
    </location>
</feature>
<reference evidence="3" key="1">
    <citation type="journal article" date="2015" name="Nature">
        <title>Complex archaea that bridge the gap between prokaryotes and eukaryotes.</title>
        <authorList>
            <person name="Spang A."/>
            <person name="Saw J.H."/>
            <person name="Jorgensen S.L."/>
            <person name="Zaremba-Niedzwiedzka K."/>
            <person name="Martijn J."/>
            <person name="Lind A.E."/>
            <person name="van Eijk R."/>
            <person name="Schleper C."/>
            <person name="Guy L."/>
            <person name="Ettema T.J."/>
        </authorList>
    </citation>
    <scope>NUCLEOTIDE SEQUENCE</scope>
</reference>
<dbReference type="InterPro" id="IPR018392">
    <property type="entry name" value="LysM"/>
</dbReference>
<dbReference type="SMART" id="SM00257">
    <property type="entry name" value="LysM"/>
    <property type="match status" value="1"/>
</dbReference>
<feature type="compositionally biased region" description="Pro residues" evidence="1">
    <location>
        <begin position="18"/>
        <end position="29"/>
    </location>
</feature>
<dbReference type="CDD" id="cd00118">
    <property type="entry name" value="LysM"/>
    <property type="match status" value="1"/>
</dbReference>
<proteinExistence type="predicted"/>
<comment type="caution">
    <text evidence="3">The sequence shown here is derived from an EMBL/GenBank/DDBJ whole genome shotgun (WGS) entry which is preliminary data.</text>
</comment>
<feature type="region of interest" description="Disordered" evidence="1">
    <location>
        <begin position="10"/>
        <end position="76"/>
    </location>
</feature>
<protein>
    <recommendedName>
        <fullName evidence="2">LysM domain-containing protein</fullName>
    </recommendedName>
</protein>
<feature type="domain" description="LysM" evidence="2">
    <location>
        <begin position="78"/>
        <end position="131"/>
    </location>
</feature>
<dbReference type="EMBL" id="LAZR01050645">
    <property type="protein sequence ID" value="KKK86906.1"/>
    <property type="molecule type" value="Genomic_DNA"/>
</dbReference>
<dbReference type="AlphaFoldDB" id="A0A0F9BRB9"/>
<gene>
    <name evidence="3" type="ORF">LCGC14_2758570</name>
</gene>
<feature type="non-terminal residue" evidence="3">
    <location>
        <position position="1"/>
    </location>
</feature>
<accession>A0A0F9BRB9</accession>
<name>A0A0F9BRB9_9ZZZZ</name>
<evidence type="ECO:0000313" key="3">
    <source>
        <dbReference type="EMBL" id="KKK86906.1"/>
    </source>
</evidence>
<evidence type="ECO:0000256" key="1">
    <source>
        <dbReference type="SAM" id="MobiDB-lite"/>
    </source>
</evidence>
<evidence type="ECO:0000259" key="2">
    <source>
        <dbReference type="PROSITE" id="PS51782"/>
    </source>
</evidence>
<dbReference type="PROSITE" id="PS51782">
    <property type="entry name" value="LYSM"/>
    <property type="match status" value="1"/>
</dbReference>
<organism evidence="3">
    <name type="scientific">marine sediment metagenome</name>
    <dbReference type="NCBI Taxonomy" id="412755"/>
    <lineage>
        <taxon>unclassified sequences</taxon>
        <taxon>metagenomes</taxon>
        <taxon>ecological metagenomes</taxon>
    </lineage>
</organism>
<dbReference type="Pfam" id="PF01476">
    <property type="entry name" value="LysM"/>
    <property type="match status" value="1"/>
</dbReference>